<dbReference type="Proteomes" id="UP001172778">
    <property type="component" value="Unassembled WGS sequence"/>
</dbReference>
<accession>A0ABT7E1E1</accession>
<reference evidence="1" key="1">
    <citation type="submission" date="2023-03" db="EMBL/GenBank/DDBJ databases">
        <title>Chitinimonas shenzhenensis gen. nov., sp. nov., a novel member of family Burkholderiaceae isolated from activated sludge collected in Shen Zhen, China.</title>
        <authorList>
            <person name="Wang X."/>
        </authorList>
    </citation>
    <scope>NUCLEOTIDE SEQUENCE</scope>
    <source>
        <strain evidence="1">DQS-5</strain>
    </source>
</reference>
<dbReference type="EMBL" id="JARRAF010000032">
    <property type="protein sequence ID" value="MDK2126139.1"/>
    <property type="molecule type" value="Genomic_DNA"/>
</dbReference>
<evidence type="ECO:0000313" key="2">
    <source>
        <dbReference type="Proteomes" id="UP001172778"/>
    </source>
</evidence>
<evidence type="ECO:0000313" key="1">
    <source>
        <dbReference type="EMBL" id="MDK2126139.1"/>
    </source>
</evidence>
<dbReference type="RefSeq" id="WP_284102454.1">
    <property type="nucleotide sequence ID" value="NZ_JARRAF010000032.1"/>
</dbReference>
<comment type="caution">
    <text evidence="1">The sequence shown here is derived from an EMBL/GenBank/DDBJ whole genome shotgun (WGS) entry which is preliminary data.</text>
</comment>
<name>A0ABT7E1E1_9NEIS</name>
<sequence length="284" mass="31552">MPKKAALISIHGMGRTLRNFDDHLLIELEERLGDKFASLHIGKVYYQGLMQPNEDRYWKAANRHLKWEDLRKFLLFGFADAAGLENGKESPDSVYSQTQQLIAQALWKARAAMDGDGPVVILAQSLGGQVMSCYFWDAQKAAAGTAVKVGIWQDIQRFAHAIGGGDALSADELAFLQGRSLNTLFTTGCNIPLFVAAHDPQDIVAIRPNPQFKWHNFYDKDDVLGWPLAELSDSYQSVVTDHRINAGDGITGLILKSWNPLAHNEYWGDTDVLEPLTEALDALL</sequence>
<organism evidence="1 2">
    <name type="scientific">Parachitinimonas caeni</name>
    <dbReference type="NCBI Taxonomy" id="3031301"/>
    <lineage>
        <taxon>Bacteria</taxon>
        <taxon>Pseudomonadati</taxon>
        <taxon>Pseudomonadota</taxon>
        <taxon>Betaproteobacteria</taxon>
        <taxon>Neisseriales</taxon>
        <taxon>Chitinibacteraceae</taxon>
        <taxon>Parachitinimonas</taxon>
    </lineage>
</organism>
<proteinExistence type="predicted"/>
<protein>
    <recommendedName>
        <fullName evidence="3">Alpha/beta hydrolase</fullName>
    </recommendedName>
</protein>
<evidence type="ECO:0008006" key="3">
    <source>
        <dbReference type="Google" id="ProtNLM"/>
    </source>
</evidence>
<keyword evidence="2" id="KW-1185">Reference proteome</keyword>
<gene>
    <name evidence="1" type="ORF">PZA18_19020</name>
</gene>